<name>A0A427Y5J0_9TREE</name>
<evidence type="ECO:0000256" key="1">
    <source>
        <dbReference type="SAM" id="MobiDB-lite"/>
    </source>
</evidence>
<dbReference type="InterPro" id="IPR006076">
    <property type="entry name" value="FAD-dep_OxRdtase"/>
</dbReference>
<dbReference type="RefSeq" id="XP_028479142.1">
    <property type="nucleotide sequence ID" value="XM_028620170.1"/>
</dbReference>
<dbReference type="PRINTS" id="PR00420">
    <property type="entry name" value="RNGMNOXGNASE"/>
</dbReference>
<dbReference type="Gene3D" id="3.30.9.10">
    <property type="entry name" value="D-Amino Acid Oxidase, subunit A, domain 2"/>
    <property type="match status" value="1"/>
</dbReference>
<feature type="domain" description="FAD dependent oxidoreductase" evidence="2">
    <location>
        <begin position="40"/>
        <end position="447"/>
    </location>
</feature>
<dbReference type="GeneID" id="39589147"/>
<dbReference type="PANTHER" id="PTHR13847">
    <property type="entry name" value="SARCOSINE DEHYDROGENASE-RELATED"/>
    <property type="match status" value="1"/>
</dbReference>
<feature type="region of interest" description="Disordered" evidence="1">
    <location>
        <begin position="504"/>
        <end position="527"/>
    </location>
</feature>
<evidence type="ECO:0000313" key="3">
    <source>
        <dbReference type="EMBL" id="RSH86357.1"/>
    </source>
</evidence>
<evidence type="ECO:0000313" key="4">
    <source>
        <dbReference type="Proteomes" id="UP000279236"/>
    </source>
</evidence>
<dbReference type="SUPFAM" id="SSF51905">
    <property type="entry name" value="FAD/NAD(P)-binding domain"/>
    <property type="match status" value="1"/>
</dbReference>
<protein>
    <recommendedName>
        <fullName evidence="2">FAD dependent oxidoreductase domain-containing protein</fullName>
    </recommendedName>
</protein>
<accession>A0A427Y5J0</accession>
<dbReference type="Pfam" id="PF01266">
    <property type="entry name" value="DAO"/>
    <property type="match status" value="1"/>
</dbReference>
<dbReference type="AlphaFoldDB" id="A0A427Y5J0"/>
<dbReference type="InterPro" id="IPR036188">
    <property type="entry name" value="FAD/NAD-bd_sf"/>
</dbReference>
<organism evidence="3 4">
    <name type="scientific">Apiotrichum porosum</name>
    <dbReference type="NCBI Taxonomy" id="105984"/>
    <lineage>
        <taxon>Eukaryota</taxon>
        <taxon>Fungi</taxon>
        <taxon>Dikarya</taxon>
        <taxon>Basidiomycota</taxon>
        <taxon>Agaricomycotina</taxon>
        <taxon>Tremellomycetes</taxon>
        <taxon>Trichosporonales</taxon>
        <taxon>Trichosporonaceae</taxon>
        <taxon>Apiotrichum</taxon>
    </lineage>
</organism>
<evidence type="ECO:0000259" key="2">
    <source>
        <dbReference type="Pfam" id="PF01266"/>
    </source>
</evidence>
<dbReference type="EMBL" id="RSCE01000002">
    <property type="protein sequence ID" value="RSH86357.1"/>
    <property type="molecule type" value="Genomic_DNA"/>
</dbReference>
<reference evidence="3 4" key="1">
    <citation type="submission" date="2018-11" db="EMBL/GenBank/DDBJ databases">
        <title>Genome sequence of Apiotrichum porosum DSM 27194.</title>
        <authorList>
            <person name="Aliyu H."/>
            <person name="Gorte O."/>
            <person name="Ochsenreither K."/>
        </authorList>
    </citation>
    <scope>NUCLEOTIDE SEQUENCE [LARGE SCALE GENOMIC DNA]</scope>
    <source>
        <strain evidence="3 4">DSM 27194</strain>
    </source>
</reference>
<dbReference type="OrthoDB" id="429143at2759"/>
<dbReference type="GO" id="GO:0005737">
    <property type="term" value="C:cytoplasm"/>
    <property type="evidence" value="ECO:0007669"/>
    <property type="project" value="TreeGrafter"/>
</dbReference>
<keyword evidence="4" id="KW-1185">Reference proteome</keyword>
<dbReference type="PANTHER" id="PTHR13847:SF260">
    <property type="entry name" value="FAD DEPENDENT OXIDOREDUCTASE DOMAIN-CONTAINING PROTEIN"/>
    <property type="match status" value="1"/>
</dbReference>
<dbReference type="STRING" id="105984.A0A427Y5J0"/>
<gene>
    <name evidence="3" type="ORF">EHS24_004604</name>
</gene>
<dbReference type="Gene3D" id="3.50.50.60">
    <property type="entry name" value="FAD/NAD(P)-binding domain"/>
    <property type="match status" value="1"/>
</dbReference>
<dbReference type="Proteomes" id="UP000279236">
    <property type="component" value="Unassembled WGS sequence"/>
</dbReference>
<proteinExistence type="predicted"/>
<sequence>MSTFPQPWRSTVSHWQATHRGPTSLWLHNADKDTVPAEVDILIVGGGMTGAAMSYFLTRPGAHGAGKKVVCVEAKDVASGATGRNGGHVGPKTYVMWDELMQPYPLGLGCDEEEACRITQSERDNLDLVAEVVEKERLDVDFWRGDLLETHHSTERSAWSKEKYAAWLAVRKRLGMAHDDTRFVDDPAEAEKVGVYLAPDLTHPGLTSQGMHLGPRAPRWQCSLLCTALMRKAIESPASQFQFYSWTPVSGVPIRTEDGRWKVTTSKGDILARQVILCTNAHTGNFFAEADPVHSHITPFRGQCCTITPPPTYSGSRILKNTYNTLDGRYLVTAASGQLILGGGLAPLVRDGKIPIDDSVGQVDDSEKGINPVLTDDLSKFMPAHFIDWGPEAYGEGLTRTWTGIMGDSRDSLPLVGELPGKEGLSVVAGFSGHGMSRIFVSARAYAHTLRTGAWDTSLLPSSYKVTAERLARAQTAQKEFEAEHGKGVVVIEGQVLGGMEMKDRHGGQWNSVPASSRAVSADSVLK</sequence>
<comment type="caution">
    <text evidence="3">The sequence shown here is derived from an EMBL/GenBank/DDBJ whole genome shotgun (WGS) entry which is preliminary data.</text>
</comment>
<feature type="compositionally biased region" description="Polar residues" evidence="1">
    <location>
        <begin position="509"/>
        <end position="519"/>
    </location>
</feature>